<reference evidence="3 4" key="1">
    <citation type="submission" date="2020-07" db="EMBL/GenBank/DDBJ databases">
        <title>Sequencing the genomes of 1000 actinobacteria strains.</title>
        <authorList>
            <person name="Klenk H.-P."/>
        </authorList>
    </citation>
    <scope>NUCLEOTIDE SEQUENCE [LARGE SCALE GENOMIC DNA]</scope>
    <source>
        <strain evidence="3 4">DSM 29531</strain>
    </source>
</reference>
<dbReference type="Proteomes" id="UP000571817">
    <property type="component" value="Unassembled WGS sequence"/>
</dbReference>
<feature type="compositionally biased region" description="Low complexity" evidence="1">
    <location>
        <begin position="19"/>
        <end position="44"/>
    </location>
</feature>
<dbReference type="SMART" id="SM00564">
    <property type="entry name" value="PQQ"/>
    <property type="match status" value="3"/>
</dbReference>
<gene>
    <name evidence="3" type="ORF">HNR15_001213</name>
</gene>
<comment type="caution">
    <text evidence="3">The sequence shown here is derived from an EMBL/GenBank/DDBJ whole genome shotgun (WGS) entry which is preliminary data.</text>
</comment>
<dbReference type="SUPFAM" id="SSF50998">
    <property type="entry name" value="Quinoprotein alcohol dehydrogenase-like"/>
    <property type="match status" value="1"/>
</dbReference>
<evidence type="ECO:0000313" key="4">
    <source>
        <dbReference type="Proteomes" id="UP000571817"/>
    </source>
</evidence>
<evidence type="ECO:0000313" key="3">
    <source>
        <dbReference type="EMBL" id="NYJ74250.1"/>
    </source>
</evidence>
<proteinExistence type="predicted"/>
<accession>A0A853DHN0</accession>
<evidence type="ECO:0000256" key="1">
    <source>
        <dbReference type="SAM" id="MobiDB-lite"/>
    </source>
</evidence>
<dbReference type="InterPro" id="IPR015943">
    <property type="entry name" value="WD40/YVTN_repeat-like_dom_sf"/>
</dbReference>
<dbReference type="AlphaFoldDB" id="A0A853DHN0"/>
<dbReference type="InterPro" id="IPR018391">
    <property type="entry name" value="PQQ_b-propeller_rpt"/>
</dbReference>
<feature type="region of interest" description="Disordered" evidence="1">
    <location>
        <begin position="6"/>
        <end position="44"/>
    </location>
</feature>
<protein>
    <submittedName>
        <fullName evidence="3">Outer membrane protein assembly factor BamB</fullName>
    </submittedName>
</protein>
<dbReference type="Gene3D" id="2.130.10.10">
    <property type="entry name" value="YVTN repeat-like/Quinoprotein amine dehydrogenase"/>
    <property type="match status" value="2"/>
</dbReference>
<feature type="domain" description="Pyrrolo-quinoline quinone repeat" evidence="2">
    <location>
        <begin position="68"/>
        <end position="275"/>
    </location>
</feature>
<dbReference type="InterPro" id="IPR002372">
    <property type="entry name" value="PQQ_rpt_dom"/>
</dbReference>
<dbReference type="PANTHER" id="PTHR34512">
    <property type="entry name" value="CELL SURFACE PROTEIN"/>
    <property type="match status" value="1"/>
</dbReference>
<organism evidence="3 4">
    <name type="scientific">Allobranchiibius huperziae</name>
    <dbReference type="NCBI Taxonomy" id="1874116"/>
    <lineage>
        <taxon>Bacteria</taxon>
        <taxon>Bacillati</taxon>
        <taxon>Actinomycetota</taxon>
        <taxon>Actinomycetes</taxon>
        <taxon>Micrococcales</taxon>
        <taxon>Dermacoccaceae</taxon>
        <taxon>Allobranchiibius</taxon>
    </lineage>
</organism>
<dbReference type="EMBL" id="JACCFW010000001">
    <property type="protein sequence ID" value="NYJ74250.1"/>
    <property type="molecule type" value="Genomic_DNA"/>
</dbReference>
<keyword evidence="4" id="KW-1185">Reference proteome</keyword>
<evidence type="ECO:0000259" key="2">
    <source>
        <dbReference type="Pfam" id="PF13360"/>
    </source>
</evidence>
<dbReference type="PANTHER" id="PTHR34512:SF30">
    <property type="entry name" value="OUTER MEMBRANE PROTEIN ASSEMBLY FACTOR BAMB"/>
    <property type="match status" value="1"/>
</dbReference>
<dbReference type="InterPro" id="IPR011047">
    <property type="entry name" value="Quinoprotein_ADH-like_sf"/>
</dbReference>
<sequence>MTAAALAACSTQGPGGHETTSGAIAPTSAPTSTSTTGSSSATRSSTWLSYHASGSRKAAVAYGVPRRSPHKAWSADLGGAVRGQALVFGGHVLAATEKNMVVALDPSTGRVVWSQTLGRPLTDVAGRSGCGNIDPLGITSTPVIDAATGTMYVVAEIDDGNGSVHHQLFGLDAASGAVRVDVPADPPITGGQQAIHLLQRAGLAFSGGRVIVSYGGNSGDCGNYHGWVVSIDAQHPGDLTSFEVASDGEGGAIWQSGGAPAIDAGGNIFVTSGNANPDPPQGGPDPKKYTESVIKLDAALKPLASYKDVVAGGDEDLSTANPVLLPGGLVFAVGKTDIGFLLRASDLTVVAKVPHICGSDPDGGPAYDAHTQKLFVPCRGGGIQVVDIAQRSRGRLLSGADSSPVVLAGTVWALNSDEGKVVGYDPSTGVRVGTADVGADLPVFESPSALPGMMLVPTATGVTAFD</sequence>
<dbReference type="Pfam" id="PF13360">
    <property type="entry name" value="PQQ_2"/>
    <property type="match status" value="1"/>
</dbReference>
<name>A0A853DHN0_9MICO</name>